<dbReference type="AlphaFoldDB" id="A0A1I2HTX3"/>
<reference evidence="1 2" key="1">
    <citation type="submission" date="2016-10" db="EMBL/GenBank/DDBJ databases">
        <authorList>
            <person name="de Groot N.N."/>
        </authorList>
    </citation>
    <scope>NUCLEOTIDE SEQUENCE [LARGE SCALE GENOMIC DNA]</scope>
    <source>
        <strain evidence="1 2">DSM 26130</strain>
    </source>
</reference>
<dbReference type="Proteomes" id="UP000198598">
    <property type="component" value="Unassembled WGS sequence"/>
</dbReference>
<keyword evidence="2" id="KW-1185">Reference proteome</keyword>
<name>A0A1I2HTX3_9BACT</name>
<accession>A0A1I2HTX3</accession>
<evidence type="ECO:0000313" key="1">
    <source>
        <dbReference type="EMBL" id="SFF32187.1"/>
    </source>
</evidence>
<dbReference type="STRING" id="662367.SAMN05216167_1477"/>
<organism evidence="1 2">
    <name type="scientific">Spirosoma endophyticum</name>
    <dbReference type="NCBI Taxonomy" id="662367"/>
    <lineage>
        <taxon>Bacteria</taxon>
        <taxon>Pseudomonadati</taxon>
        <taxon>Bacteroidota</taxon>
        <taxon>Cytophagia</taxon>
        <taxon>Cytophagales</taxon>
        <taxon>Cytophagaceae</taxon>
        <taxon>Spirosoma</taxon>
    </lineage>
</organism>
<protein>
    <submittedName>
        <fullName evidence="1">Uncharacterized protein</fullName>
    </submittedName>
</protein>
<dbReference type="OrthoDB" id="884804at2"/>
<sequence length="208" mass="24291">MRRKNADTEKGTIRARDIIINLSFARTALSKLRNKDKEYDPLIDAIISIGEEDPIPESKELQALFSISPAKLRKWIDTLYRDFLDTIRTDSKVIQFARLEHRICVYGSRQFISFLCQLPITPRIGEEIDVPFIGAYTTGSGGSYYVYDIKYEFGDSIMTVNIWARQGFYNKHFEYLKDRADFEGKLSEVESFDMTEYEIEKELKAWYS</sequence>
<dbReference type="EMBL" id="FOLQ01000047">
    <property type="protein sequence ID" value="SFF32187.1"/>
    <property type="molecule type" value="Genomic_DNA"/>
</dbReference>
<evidence type="ECO:0000313" key="2">
    <source>
        <dbReference type="Proteomes" id="UP000198598"/>
    </source>
</evidence>
<gene>
    <name evidence="1" type="ORF">SAMN05216167_1477</name>
</gene>
<proteinExistence type="predicted"/>
<dbReference type="RefSeq" id="WP_093835095.1">
    <property type="nucleotide sequence ID" value="NZ_FOLQ01000047.1"/>
</dbReference>